<keyword evidence="2" id="KW-1185">Reference proteome</keyword>
<sequence length="160" mass="17760">MCELQDIPCTPLPIRNSHFAALVASAMKKCDENQLFSTDCVTRLHASAIFKTDGPFLLSDDDDSGSNSLPENVCKNIHAFKRAMQRRILYIPPHTYTTLNQMMLDNVITSTYLLHGKPRIKGKGSELSQVALSVSSFLCRLFSAHCGIGVLFLSINKINK</sequence>
<dbReference type="Proteomes" id="UP000716291">
    <property type="component" value="Unassembled WGS sequence"/>
</dbReference>
<name>A0A9P7BKM1_RHIOR</name>
<evidence type="ECO:0000313" key="2">
    <source>
        <dbReference type="Proteomes" id="UP000716291"/>
    </source>
</evidence>
<organism evidence="1 2">
    <name type="scientific">Rhizopus oryzae</name>
    <name type="common">Mucormycosis agent</name>
    <name type="synonym">Rhizopus arrhizus var. delemar</name>
    <dbReference type="NCBI Taxonomy" id="64495"/>
    <lineage>
        <taxon>Eukaryota</taxon>
        <taxon>Fungi</taxon>
        <taxon>Fungi incertae sedis</taxon>
        <taxon>Mucoromycota</taxon>
        <taxon>Mucoromycotina</taxon>
        <taxon>Mucoromycetes</taxon>
        <taxon>Mucorales</taxon>
        <taxon>Mucorineae</taxon>
        <taxon>Rhizopodaceae</taxon>
        <taxon>Rhizopus</taxon>
    </lineage>
</organism>
<dbReference type="EMBL" id="JAANQT010004116">
    <property type="protein sequence ID" value="KAG1300461.1"/>
    <property type="molecule type" value="Genomic_DNA"/>
</dbReference>
<gene>
    <name evidence="1" type="ORF">G6F64_012679</name>
</gene>
<reference evidence="1" key="1">
    <citation type="journal article" date="2020" name="Microb. Genom.">
        <title>Genetic diversity of clinical and environmental Mucorales isolates obtained from an investigation of mucormycosis cases among solid organ transplant recipients.</title>
        <authorList>
            <person name="Nguyen M.H."/>
            <person name="Kaul D."/>
            <person name="Muto C."/>
            <person name="Cheng S.J."/>
            <person name="Richter R.A."/>
            <person name="Bruno V.M."/>
            <person name="Liu G."/>
            <person name="Beyhan S."/>
            <person name="Sundermann A.J."/>
            <person name="Mounaud S."/>
            <person name="Pasculle A.W."/>
            <person name="Nierman W.C."/>
            <person name="Driscoll E."/>
            <person name="Cumbie R."/>
            <person name="Clancy C.J."/>
            <person name="Dupont C.L."/>
        </authorList>
    </citation>
    <scope>NUCLEOTIDE SEQUENCE</scope>
    <source>
        <strain evidence="1">GL11</strain>
    </source>
</reference>
<accession>A0A9P7BKM1</accession>
<protein>
    <submittedName>
        <fullName evidence="1">Uncharacterized protein</fullName>
    </submittedName>
</protein>
<evidence type="ECO:0000313" key="1">
    <source>
        <dbReference type="EMBL" id="KAG1300461.1"/>
    </source>
</evidence>
<dbReference type="AlphaFoldDB" id="A0A9P7BKM1"/>
<proteinExistence type="predicted"/>
<comment type="caution">
    <text evidence="1">The sequence shown here is derived from an EMBL/GenBank/DDBJ whole genome shotgun (WGS) entry which is preliminary data.</text>
</comment>